<keyword evidence="3" id="KW-1185">Reference proteome</keyword>
<dbReference type="AlphaFoldDB" id="A0A918NGE2"/>
<dbReference type="EMBL" id="BMYV01000001">
    <property type="protein sequence ID" value="GGX65080.1"/>
    <property type="molecule type" value="Genomic_DNA"/>
</dbReference>
<gene>
    <name evidence="2" type="ORF">GCM10011309_14180</name>
</gene>
<evidence type="ECO:0000256" key="1">
    <source>
        <dbReference type="SAM" id="MobiDB-lite"/>
    </source>
</evidence>
<accession>A0A918NGE2</accession>
<proteinExistence type="predicted"/>
<protein>
    <submittedName>
        <fullName evidence="2">Uncharacterized protein</fullName>
    </submittedName>
</protein>
<evidence type="ECO:0000313" key="3">
    <source>
        <dbReference type="Proteomes" id="UP000600865"/>
    </source>
</evidence>
<comment type="caution">
    <text evidence="2">The sequence shown here is derived from an EMBL/GenBank/DDBJ whole genome shotgun (WGS) entry which is preliminary data.</text>
</comment>
<feature type="region of interest" description="Disordered" evidence="1">
    <location>
        <begin position="1"/>
        <end position="22"/>
    </location>
</feature>
<dbReference type="Proteomes" id="UP000600865">
    <property type="component" value="Unassembled WGS sequence"/>
</dbReference>
<reference evidence="2 3" key="1">
    <citation type="journal article" date="2014" name="Int. J. Syst. Evol. Microbiol.">
        <title>Complete genome sequence of Corynebacterium casei LMG S-19264T (=DSM 44701T), isolated from a smear-ripened cheese.</title>
        <authorList>
            <consortium name="US DOE Joint Genome Institute (JGI-PGF)"/>
            <person name="Walter F."/>
            <person name="Albersmeier A."/>
            <person name="Kalinowski J."/>
            <person name="Ruckert C."/>
        </authorList>
    </citation>
    <scope>NUCLEOTIDE SEQUENCE [LARGE SCALE GENOMIC DNA]</scope>
    <source>
        <strain evidence="2 3">KCTC 23968</strain>
    </source>
</reference>
<feature type="compositionally biased region" description="Basic and acidic residues" evidence="1">
    <location>
        <begin position="1"/>
        <end position="13"/>
    </location>
</feature>
<name>A0A918NGE2_9PROT</name>
<evidence type="ECO:0000313" key="2">
    <source>
        <dbReference type="EMBL" id="GGX65080.1"/>
    </source>
</evidence>
<sequence>MRLLRSRPDRVGEDSVQADLPRGDVVSDGALHKWGAQKKAPPPIREQGRRFKFAVSFRIYARKQLNKFQTFQKNLRR</sequence>
<organism evidence="2 3">
    <name type="scientific">Litorimonas cladophorae</name>
    <dbReference type="NCBI Taxonomy" id="1220491"/>
    <lineage>
        <taxon>Bacteria</taxon>
        <taxon>Pseudomonadati</taxon>
        <taxon>Pseudomonadota</taxon>
        <taxon>Alphaproteobacteria</taxon>
        <taxon>Maricaulales</taxon>
        <taxon>Robiginitomaculaceae</taxon>
    </lineage>
</organism>